<keyword evidence="5" id="KW-1185">Reference proteome</keyword>
<keyword evidence="2" id="KW-1133">Transmembrane helix</keyword>
<gene>
    <name evidence="4" type="ORF">K458DRAFT_161157</name>
</gene>
<keyword evidence="2" id="KW-0812">Transmembrane</keyword>
<dbReference type="PANTHER" id="PTHR24148">
    <property type="entry name" value="ANKYRIN REPEAT DOMAIN-CONTAINING PROTEIN 39 HOMOLOG-RELATED"/>
    <property type="match status" value="1"/>
</dbReference>
<feature type="transmembrane region" description="Helical" evidence="2">
    <location>
        <begin position="6"/>
        <end position="27"/>
    </location>
</feature>
<protein>
    <submittedName>
        <fullName evidence="4">HET-domain-containing protein</fullName>
    </submittedName>
</protein>
<dbReference type="Pfam" id="PF26639">
    <property type="entry name" value="Het-6_barrel"/>
    <property type="match status" value="1"/>
</dbReference>
<evidence type="ECO:0000313" key="4">
    <source>
        <dbReference type="EMBL" id="KAF2677497.1"/>
    </source>
</evidence>
<evidence type="ECO:0000313" key="5">
    <source>
        <dbReference type="Proteomes" id="UP000799291"/>
    </source>
</evidence>
<keyword evidence="2" id="KW-0472">Membrane</keyword>
<evidence type="ECO:0000256" key="2">
    <source>
        <dbReference type="SAM" id="Phobius"/>
    </source>
</evidence>
<dbReference type="AlphaFoldDB" id="A0A6G1IGY9"/>
<evidence type="ECO:0000259" key="3">
    <source>
        <dbReference type="Pfam" id="PF06985"/>
    </source>
</evidence>
<evidence type="ECO:0000256" key="1">
    <source>
        <dbReference type="SAM" id="MobiDB-lite"/>
    </source>
</evidence>
<dbReference type="Proteomes" id="UP000799291">
    <property type="component" value="Unassembled WGS sequence"/>
</dbReference>
<dbReference type="InterPro" id="IPR010730">
    <property type="entry name" value="HET"/>
</dbReference>
<reference evidence="4" key="1">
    <citation type="journal article" date="2020" name="Stud. Mycol.">
        <title>101 Dothideomycetes genomes: a test case for predicting lifestyles and emergence of pathogens.</title>
        <authorList>
            <person name="Haridas S."/>
            <person name="Albert R."/>
            <person name="Binder M."/>
            <person name="Bloem J."/>
            <person name="Labutti K."/>
            <person name="Salamov A."/>
            <person name="Andreopoulos B."/>
            <person name="Baker S."/>
            <person name="Barry K."/>
            <person name="Bills G."/>
            <person name="Bluhm B."/>
            <person name="Cannon C."/>
            <person name="Castanera R."/>
            <person name="Culley D."/>
            <person name="Daum C."/>
            <person name="Ezra D."/>
            <person name="Gonzalez J."/>
            <person name="Henrissat B."/>
            <person name="Kuo A."/>
            <person name="Liang C."/>
            <person name="Lipzen A."/>
            <person name="Lutzoni F."/>
            <person name="Magnuson J."/>
            <person name="Mondo S."/>
            <person name="Nolan M."/>
            <person name="Ohm R."/>
            <person name="Pangilinan J."/>
            <person name="Park H.-J."/>
            <person name="Ramirez L."/>
            <person name="Alfaro M."/>
            <person name="Sun H."/>
            <person name="Tritt A."/>
            <person name="Yoshinaga Y."/>
            <person name="Zwiers L.-H."/>
            <person name="Turgeon B."/>
            <person name="Goodwin S."/>
            <person name="Spatafora J."/>
            <person name="Crous P."/>
            <person name="Grigoriev I."/>
        </authorList>
    </citation>
    <scope>NUCLEOTIDE SEQUENCE</scope>
    <source>
        <strain evidence="4">CBS 122367</strain>
    </source>
</reference>
<dbReference type="Pfam" id="PF06985">
    <property type="entry name" value="HET"/>
    <property type="match status" value="1"/>
</dbReference>
<proteinExistence type="predicted"/>
<organism evidence="4 5">
    <name type="scientific">Lentithecium fluviatile CBS 122367</name>
    <dbReference type="NCBI Taxonomy" id="1168545"/>
    <lineage>
        <taxon>Eukaryota</taxon>
        <taxon>Fungi</taxon>
        <taxon>Dikarya</taxon>
        <taxon>Ascomycota</taxon>
        <taxon>Pezizomycotina</taxon>
        <taxon>Dothideomycetes</taxon>
        <taxon>Pleosporomycetidae</taxon>
        <taxon>Pleosporales</taxon>
        <taxon>Massarineae</taxon>
        <taxon>Lentitheciaceae</taxon>
        <taxon>Lentithecium</taxon>
    </lineage>
</organism>
<sequence>METLGRILSLFGKPFSLCIVFGLRLIAGFRRLTRPKYQYQYCDTSKNQIRVVRIFDPYTSLSCEPVRCSIRTVSLDDWHADYRAWEDENGANLPIREKLDGWQLAVDKDPELKQRTGYGRFRWSDYVAVSYTWGSVTQKGSIILDGRLHSVPKTVELALRSWRAQFGKAKAAKRGICLVWLDYLCIDQEDMDDKARQLLRMQTIYRLSYTVVIHLGADSDKSNLAIDLINKIAWNYNQGFDYNRFLVRSAATHSDGSRFAEKKSYAALRKLFGRPYWRRLWIIQELSMASDLSLVICGNRHTALQAVRIAAKVLMENTIAVDLLVPGEQLGLCIEDQQATIALLWWIGRLREQAILWPEATSVTYFDVRSPALSLAQWGKATYDYDRVFGILSLLPKPISQPMEYLLAEIPPSDKRHSSTSERTPEQIEFIRKVFAKFAVAIIRGTGDLDVIFARNTFQSHLSTLRLPSWVTDLTLVSDRGGVVPNLEWHFACHGKLWESHEENQGRPLTVSKPWDATLEGRRADGGRRAIIEFLEHETLFGCKGIMIGRVDGIAPEYPLQDSHPENKGPRGLVQPQTDEGPYQTAEEIKWALLRTLLFDPLEESVRTSLVLTVPWFGAEADELSDPAGTCYGPKSFEFMAELIAKGWDGQMFLGFFLAFEQMRRHLALYRLGGKPFKEFFPTGVQACSERPAENDFIQITANLTNRRFVTTSTGHFGMAPSVVRPGDRIFVIVGCSIPVILRKQEDRDEYEVVGECYVDGFMKGEAMHDLDSGKHELMDLIIC</sequence>
<name>A0A6G1IGY9_9PLEO</name>
<dbReference type="PANTHER" id="PTHR24148:SF73">
    <property type="entry name" value="HET DOMAIN PROTEIN (AFU_ORTHOLOGUE AFUA_8G01020)"/>
    <property type="match status" value="1"/>
</dbReference>
<dbReference type="EMBL" id="MU005622">
    <property type="protein sequence ID" value="KAF2677497.1"/>
    <property type="molecule type" value="Genomic_DNA"/>
</dbReference>
<dbReference type="InterPro" id="IPR052895">
    <property type="entry name" value="HetReg/Transcr_Mod"/>
</dbReference>
<feature type="domain" description="Heterokaryon incompatibility" evidence="3">
    <location>
        <begin position="126"/>
        <end position="285"/>
    </location>
</feature>
<accession>A0A6G1IGY9</accession>
<dbReference type="OrthoDB" id="4850726at2759"/>
<feature type="region of interest" description="Disordered" evidence="1">
    <location>
        <begin position="560"/>
        <end position="580"/>
    </location>
</feature>